<evidence type="ECO:0000256" key="14">
    <source>
        <dbReference type="SAM" id="MobiDB-lite"/>
    </source>
</evidence>
<keyword evidence="10" id="KW-0862">Zinc</keyword>
<keyword evidence="5" id="KW-0217">Developmental protein</keyword>
<feature type="compositionally biased region" description="Low complexity" evidence="14">
    <location>
        <begin position="394"/>
        <end position="406"/>
    </location>
</feature>
<evidence type="ECO:0000256" key="11">
    <source>
        <dbReference type="ARBA" id="ARBA00023125"/>
    </source>
</evidence>
<feature type="region of interest" description="Disordered" evidence="14">
    <location>
        <begin position="630"/>
        <end position="661"/>
    </location>
</feature>
<organism evidence="16 17">
    <name type="scientific">Oedothorax gibbosus</name>
    <dbReference type="NCBI Taxonomy" id="931172"/>
    <lineage>
        <taxon>Eukaryota</taxon>
        <taxon>Metazoa</taxon>
        <taxon>Ecdysozoa</taxon>
        <taxon>Arthropoda</taxon>
        <taxon>Chelicerata</taxon>
        <taxon>Arachnida</taxon>
        <taxon>Araneae</taxon>
        <taxon>Araneomorphae</taxon>
        <taxon>Entelegynae</taxon>
        <taxon>Araneoidea</taxon>
        <taxon>Linyphiidae</taxon>
        <taxon>Erigoninae</taxon>
        <taxon>Oedothorax</taxon>
    </lineage>
</organism>
<dbReference type="PANTHER" id="PTHR24403:SF109">
    <property type="entry name" value="ZINC FINGER PROTEIN 845-LIKE"/>
    <property type="match status" value="1"/>
</dbReference>
<evidence type="ECO:0000313" key="16">
    <source>
        <dbReference type="EMBL" id="KAG8198105.1"/>
    </source>
</evidence>
<evidence type="ECO:0000256" key="3">
    <source>
        <dbReference type="ARBA" id="ARBA00007746"/>
    </source>
</evidence>
<feature type="compositionally biased region" description="Low complexity" evidence="14">
    <location>
        <begin position="805"/>
        <end position="816"/>
    </location>
</feature>
<dbReference type="Gene3D" id="3.30.160.60">
    <property type="entry name" value="Classic Zinc Finger"/>
    <property type="match status" value="3"/>
</dbReference>
<keyword evidence="12" id="KW-0539">Nucleus</keyword>
<evidence type="ECO:0000256" key="10">
    <source>
        <dbReference type="ARBA" id="ARBA00022833"/>
    </source>
</evidence>
<dbReference type="GO" id="GO:0000122">
    <property type="term" value="P:negative regulation of transcription by RNA polymerase II"/>
    <property type="evidence" value="ECO:0007669"/>
    <property type="project" value="UniProtKB-ARBA"/>
</dbReference>
<feature type="domain" description="C2H2-type" evidence="15">
    <location>
        <begin position="913"/>
        <end position="940"/>
    </location>
</feature>
<proteinExistence type="inferred from homology"/>
<accession>A0AAV6VN39</accession>
<feature type="domain" description="C2H2-type" evidence="15">
    <location>
        <begin position="188"/>
        <end position="215"/>
    </location>
</feature>
<feature type="compositionally biased region" description="Low complexity" evidence="14">
    <location>
        <begin position="630"/>
        <end position="646"/>
    </location>
</feature>
<keyword evidence="7" id="KW-0479">Metal-binding</keyword>
<feature type="region of interest" description="Disordered" evidence="14">
    <location>
        <begin position="756"/>
        <end position="846"/>
    </location>
</feature>
<feature type="compositionally biased region" description="Basic residues" evidence="14">
    <location>
        <begin position="383"/>
        <end position="393"/>
    </location>
</feature>
<evidence type="ECO:0000256" key="9">
    <source>
        <dbReference type="ARBA" id="ARBA00022771"/>
    </source>
</evidence>
<dbReference type="PROSITE" id="PS50157">
    <property type="entry name" value="ZINC_FINGER_C2H2_2"/>
    <property type="match status" value="4"/>
</dbReference>
<keyword evidence="6" id="KW-0302">Gap protein</keyword>
<dbReference type="GO" id="GO:0035282">
    <property type="term" value="P:segmentation"/>
    <property type="evidence" value="ECO:0007669"/>
    <property type="project" value="UniProtKB-KW"/>
</dbReference>
<feature type="region of interest" description="Disordered" evidence="14">
    <location>
        <begin position="594"/>
        <end position="616"/>
    </location>
</feature>
<comment type="similarity">
    <text evidence="3">Belongs to the hunchback C2H2-type zinc-finger protein family.</text>
</comment>
<dbReference type="GO" id="GO:0045944">
    <property type="term" value="P:positive regulation of transcription by RNA polymerase II"/>
    <property type="evidence" value="ECO:0007669"/>
    <property type="project" value="TreeGrafter"/>
</dbReference>
<feature type="region of interest" description="Disordered" evidence="14">
    <location>
        <begin position="676"/>
        <end position="715"/>
    </location>
</feature>
<keyword evidence="17" id="KW-1185">Reference proteome</keyword>
<protein>
    <recommendedName>
        <fullName evidence="4">Protein hunchback</fullName>
    </recommendedName>
</protein>
<dbReference type="GO" id="GO:0040034">
    <property type="term" value="P:regulation of development, heterochronic"/>
    <property type="evidence" value="ECO:0007669"/>
    <property type="project" value="UniProtKB-ARBA"/>
</dbReference>
<dbReference type="FunFam" id="3.30.160.60:FF:001301">
    <property type="entry name" value="Blast:Protein hunchback"/>
    <property type="match status" value="1"/>
</dbReference>
<dbReference type="InterPro" id="IPR050688">
    <property type="entry name" value="Zinc_finger/UBP_domain"/>
</dbReference>
<feature type="compositionally biased region" description="Polar residues" evidence="14">
    <location>
        <begin position="416"/>
        <end position="427"/>
    </location>
</feature>
<dbReference type="Pfam" id="PF00096">
    <property type="entry name" value="zf-C2H2"/>
    <property type="match status" value="1"/>
</dbReference>
<feature type="region of interest" description="Disordered" evidence="14">
    <location>
        <begin position="60"/>
        <end position="85"/>
    </location>
</feature>
<evidence type="ECO:0000256" key="8">
    <source>
        <dbReference type="ARBA" id="ARBA00022737"/>
    </source>
</evidence>
<evidence type="ECO:0000256" key="4">
    <source>
        <dbReference type="ARBA" id="ARBA00013638"/>
    </source>
</evidence>
<dbReference type="GO" id="GO:0008270">
    <property type="term" value="F:zinc ion binding"/>
    <property type="evidence" value="ECO:0007669"/>
    <property type="project" value="UniProtKB-KW"/>
</dbReference>
<dbReference type="EMBL" id="JAFNEN010000044">
    <property type="protein sequence ID" value="KAG8198105.1"/>
    <property type="molecule type" value="Genomic_DNA"/>
</dbReference>
<comment type="caution">
    <text evidence="16">The sequence shown here is derived from an EMBL/GenBank/DDBJ whole genome shotgun (WGS) entry which is preliminary data.</text>
</comment>
<keyword evidence="8" id="KW-0677">Repeat</keyword>
<gene>
    <name evidence="16" type="ORF">JTE90_020928</name>
</gene>
<comment type="subcellular location">
    <subcellularLocation>
        <location evidence="2">Nucleus</location>
    </subcellularLocation>
</comment>
<feature type="compositionally biased region" description="Basic and acidic residues" evidence="14">
    <location>
        <begin position="773"/>
        <end position="793"/>
    </location>
</feature>
<feature type="compositionally biased region" description="Polar residues" evidence="14">
    <location>
        <begin position="794"/>
        <end position="804"/>
    </location>
</feature>
<dbReference type="InterPro" id="IPR036236">
    <property type="entry name" value="Znf_C2H2_sf"/>
</dbReference>
<feature type="compositionally biased region" description="Polar residues" evidence="14">
    <location>
        <begin position="756"/>
        <end position="772"/>
    </location>
</feature>
<keyword evidence="9 13" id="KW-0863">Zinc-finger</keyword>
<dbReference type="SMART" id="SM00355">
    <property type="entry name" value="ZnF_C2H2"/>
    <property type="match status" value="9"/>
</dbReference>
<feature type="region of interest" description="Disordered" evidence="14">
    <location>
        <begin position="377"/>
        <end position="427"/>
    </location>
</feature>
<evidence type="ECO:0000259" key="15">
    <source>
        <dbReference type="PROSITE" id="PS50157"/>
    </source>
</evidence>
<keyword evidence="11" id="KW-0238">DNA-binding</keyword>
<feature type="compositionally biased region" description="Polar residues" evidence="14">
    <location>
        <begin position="594"/>
        <end position="603"/>
    </location>
</feature>
<comment type="function">
    <text evidence="1">Gap class segmentation protein that controls development of head structures.</text>
</comment>
<feature type="compositionally biased region" description="Low complexity" evidence="14">
    <location>
        <begin position="64"/>
        <end position="80"/>
    </location>
</feature>
<reference evidence="16 17" key="1">
    <citation type="journal article" date="2022" name="Nat. Ecol. Evol.">
        <title>A masculinizing supergene underlies an exaggerated male reproductive morph in a spider.</title>
        <authorList>
            <person name="Hendrickx F."/>
            <person name="De Corte Z."/>
            <person name="Sonet G."/>
            <person name="Van Belleghem S.M."/>
            <person name="Kostlbacher S."/>
            <person name="Vangestel C."/>
        </authorList>
    </citation>
    <scope>NUCLEOTIDE SEQUENCE [LARGE SCALE GENOMIC DNA]</scope>
    <source>
        <strain evidence="16">W744_W776</strain>
    </source>
</reference>
<evidence type="ECO:0000256" key="13">
    <source>
        <dbReference type="PROSITE-ProRule" id="PRU00042"/>
    </source>
</evidence>
<dbReference type="PANTHER" id="PTHR24403">
    <property type="entry name" value="ZINC FINGER PROTEIN"/>
    <property type="match status" value="1"/>
</dbReference>
<feature type="domain" description="C2H2-type" evidence="15">
    <location>
        <begin position="278"/>
        <end position="307"/>
    </location>
</feature>
<evidence type="ECO:0000256" key="6">
    <source>
        <dbReference type="ARBA" id="ARBA00022492"/>
    </source>
</evidence>
<name>A0AAV6VN39_9ARAC</name>
<evidence type="ECO:0000313" key="17">
    <source>
        <dbReference type="Proteomes" id="UP000827092"/>
    </source>
</evidence>
<feature type="compositionally biased region" description="Polar residues" evidence="14">
    <location>
        <begin position="676"/>
        <end position="687"/>
    </location>
</feature>
<dbReference type="GO" id="GO:0000977">
    <property type="term" value="F:RNA polymerase II transcription regulatory region sequence-specific DNA binding"/>
    <property type="evidence" value="ECO:0007669"/>
    <property type="project" value="UniProtKB-ARBA"/>
</dbReference>
<dbReference type="PROSITE" id="PS00028">
    <property type="entry name" value="ZINC_FINGER_C2H2_1"/>
    <property type="match status" value="2"/>
</dbReference>
<evidence type="ECO:0000256" key="5">
    <source>
        <dbReference type="ARBA" id="ARBA00022473"/>
    </source>
</evidence>
<feature type="compositionally biased region" description="Polar residues" evidence="14">
    <location>
        <begin position="652"/>
        <end position="661"/>
    </location>
</feature>
<dbReference type="GO" id="GO:0005634">
    <property type="term" value="C:nucleus"/>
    <property type="evidence" value="ECO:0007669"/>
    <property type="project" value="UniProtKB-SubCell"/>
</dbReference>
<dbReference type="InterPro" id="IPR013087">
    <property type="entry name" value="Znf_C2H2_type"/>
</dbReference>
<feature type="domain" description="C2H2-type" evidence="15">
    <location>
        <begin position="308"/>
        <end position="335"/>
    </location>
</feature>
<evidence type="ECO:0000256" key="1">
    <source>
        <dbReference type="ARBA" id="ARBA00003983"/>
    </source>
</evidence>
<sequence>MASAAFVTEFRSFMTFESETSTQFSNLKHFNNVDHRMAPQEIPILINNKDLVVNVPQNLRNHESPISSPGTSLESSGSSPDQPHEEILDINPLMMHHSSSDDSDCAEECSDHLKQMEGVLEKNGILRQNLSCGDGINEVDMDDDSLLGTHETYDLNDSRSAIPVCHFCQYTAETREEYNKHIHTHFQFKCTQCSYMARTKGRLENHMKNHREAPDNWGQYSLTKGLTENGNHGSSKEEHRLSKKDRSTRCKTCGFLGKNKTEYYEHLRKKICFTGPLLECEFEGCEFCTRYKHHFEYHLRNHYGSKPFKCDQCNYVCVNQSMLNSHMKSHSSQYPYRCKTCTYATKYLHSLKMHVKKYDHEPDKVLNADGSVNHNLIIDVNGRRRGPKSKKGKSSNSAANHRSSSAIVPLPPSHASPPSKNYHQNASLPSINPSFMYNSSMFNNMAGNGFLQPPMLDPSMGFGFPPFWNMGNLRCNLPRCDYVAESTEGLQQHMVAHTRQFLYEKYGRNSDAFPRERHFTPESVQELESRYQNIIGNATRAQQAVENFTRPQVNNHFQPQTREAIETNRNPAQFKMPENSIVEYGVRRGFSPPLNNGNLSPFSSAGRHSEESKNSVPKDFLENQESFNVQVPVQSSRSSSLSPPSVEHARGSSGSSGSFEALDNCSSPLDLTSNVSVAKSKNTSPMSPATEKDKNWENAESVAAQPQRSTKNRRKGKAFKIDQYMQYEDHSSEFLNPSLYPKTLETNIKMEVEDLSTNSPLGMNGKLQNSNMEKPESYVKVPEKSFHVRRESSPKASFQTSPKHTSTPKVSSPVSVGGHLNRNSHPSEVPTFNSYINGQPNRNSHYSEVPTANGYINGYKSNIQQETGINANFLNGDKFGASKKASTISNGVSSPSSNKEANVDEQQELGDKHKCPHCDIGFGDFVMLVMHMTCHSMGNPFLCAKCGENCKNRIGFMDHMINYCKRR</sequence>
<feature type="compositionally biased region" description="Polar residues" evidence="14">
    <location>
        <begin position="821"/>
        <end position="846"/>
    </location>
</feature>
<evidence type="ECO:0000256" key="7">
    <source>
        <dbReference type="ARBA" id="ARBA00022723"/>
    </source>
</evidence>
<dbReference type="Proteomes" id="UP000827092">
    <property type="component" value="Unassembled WGS sequence"/>
</dbReference>
<evidence type="ECO:0000256" key="12">
    <source>
        <dbReference type="ARBA" id="ARBA00023242"/>
    </source>
</evidence>
<dbReference type="AlphaFoldDB" id="A0AAV6VN39"/>
<dbReference type="SUPFAM" id="SSF57667">
    <property type="entry name" value="beta-beta-alpha zinc fingers"/>
    <property type="match status" value="2"/>
</dbReference>
<evidence type="ECO:0000256" key="2">
    <source>
        <dbReference type="ARBA" id="ARBA00004123"/>
    </source>
</evidence>